<name>A0ACC5Q1H0_DOLFA</name>
<sequence length="465" mass="52559">MKNFSITLYAFHLRHTLAQTPDQVVKESSLLWDNLADMGVSAFPATSLKDLKSNLICYENGQYTPQKEIGRKTEWLTNSQDLDLGSFSTTDGFKIKGNLQPFLLNDTYAVDLTLLPESANIDINVPQIQHFKPSCFLPSQIQASLGQTLWIYGEVDANEDCKLLSEQIANALVAGTKLNPVFRDSGELFASSLFIYQANDLNEPNNPVKQCQILILLNNQQANTVQLIGDAYDWLRDLLCCYHKILFVNYQASQSYSDARSIYSYLENKIQEFQTLISNPKTQISDLKKLLSEIPKRSFDYTRCLQDLQIHNTSIQTNIKNYRICLNKITAINNQSHNQTSLKFWQDFLDKECEKLQEQIQTDINYLTPGQELFGQFVETIRGIVEIEQAKSDRSLETTVQVLGIGLGGGAIFSGIIVQHIGTINQPLLPKNPFLASLILSIIATIGCTLLAMLGIWIKKRKWKN</sequence>
<accession>A0ACC5Q1H0</accession>
<dbReference type="EMBL" id="JADEWF010000016">
    <property type="protein sequence ID" value="MBE9218482.1"/>
    <property type="molecule type" value="Genomic_DNA"/>
</dbReference>
<evidence type="ECO:0000313" key="1">
    <source>
        <dbReference type="EMBL" id="MBE9218482.1"/>
    </source>
</evidence>
<proteinExistence type="predicted"/>
<evidence type="ECO:0000313" key="2">
    <source>
        <dbReference type="Proteomes" id="UP000597867"/>
    </source>
</evidence>
<keyword evidence="2" id="KW-1185">Reference proteome</keyword>
<protein>
    <submittedName>
        <fullName evidence="1">Uncharacterized protein</fullName>
    </submittedName>
</protein>
<comment type="caution">
    <text evidence="1">The sequence shown here is derived from an EMBL/GenBank/DDBJ whole genome shotgun (WGS) entry which is preliminary data.</text>
</comment>
<reference evidence="1" key="1">
    <citation type="submission" date="2020-10" db="EMBL/GenBank/DDBJ databases">
        <authorList>
            <person name="Castelo-Branco R."/>
            <person name="Eusebio N."/>
            <person name="Adriana R."/>
            <person name="Vieira A."/>
            <person name="Brugerolle De Fraissinette N."/>
            <person name="Rezende De Castro R."/>
            <person name="Schneider M.P."/>
            <person name="Vasconcelos V."/>
            <person name="Leao P.N."/>
        </authorList>
    </citation>
    <scope>NUCLEOTIDE SEQUENCE</scope>
    <source>
        <strain evidence="1">LEGE 04289</strain>
    </source>
</reference>
<organism evidence="1 2">
    <name type="scientific">Dolichospermum flos-aquae LEGE 04289</name>
    <dbReference type="NCBI Taxonomy" id="1828708"/>
    <lineage>
        <taxon>Bacteria</taxon>
        <taxon>Bacillati</taxon>
        <taxon>Cyanobacteriota</taxon>
        <taxon>Cyanophyceae</taxon>
        <taxon>Nostocales</taxon>
        <taxon>Aphanizomenonaceae</taxon>
        <taxon>Dolichospermum</taxon>
    </lineage>
</organism>
<dbReference type="Proteomes" id="UP000597867">
    <property type="component" value="Unassembled WGS sequence"/>
</dbReference>
<gene>
    <name evidence="1" type="ORF">IQ222_06720</name>
</gene>